<evidence type="ECO:0008006" key="3">
    <source>
        <dbReference type="Google" id="ProtNLM"/>
    </source>
</evidence>
<reference evidence="1" key="1">
    <citation type="journal article" date="2020" name="Phytopathology">
        <title>Genome Sequence Resources of Colletotrichum truncatum, C. plurivorum, C. musicola, and C. sojae: Four Species Pathogenic to Soybean (Glycine max).</title>
        <authorList>
            <person name="Rogerio F."/>
            <person name="Boufleur T.R."/>
            <person name="Ciampi-Guillardi M."/>
            <person name="Sukno S.A."/>
            <person name="Thon M.R."/>
            <person name="Massola Junior N.S."/>
            <person name="Baroncelli R."/>
        </authorList>
    </citation>
    <scope>NUCLEOTIDE SEQUENCE</scope>
    <source>
        <strain evidence="1">LFN0074</strain>
    </source>
</reference>
<dbReference type="AlphaFoldDB" id="A0A8H6MPE6"/>
<gene>
    <name evidence="1" type="ORF">CMUS01_15092</name>
</gene>
<evidence type="ECO:0000313" key="1">
    <source>
        <dbReference type="EMBL" id="KAF6803418.1"/>
    </source>
</evidence>
<evidence type="ECO:0000313" key="2">
    <source>
        <dbReference type="Proteomes" id="UP000639643"/>
    </source>
</evidence>
<dbReference type="Proteomes" id="UP000639643">
    <property type="component" value="Unassembled WGS sequence"/>
</dbReference>
<accession>A0A8H6MPE6</accession>
<dbReference type="OrthoDB" id="4358152at2759"/>
<organism evidence="1 2">
    <name type="scientific">Colletotrichum musicola</name>
    <dbReference type="NCBI Taxonomy" id="2175873"/>
    <lineage>
        <taxon>Eukaryota</taxon>
        <taxon>Fungi</taxon>
        <taxon>Dikarya</taxon>
        <taxon>Ascomycota</taxon>
        <taxon>Pezizomycotina</taxon>
        <taxon>Sordariomycetes</taxon>
        <taxon>Hypocreomycetidae</taxon>
        <taxon>Glomerellales</taxon>
        <taxon>Glomerellaceae</taxon>
        <taxon>Colletotrichum</taxon>
        <taxon>Colletotrichum orchidearum species complex</taxon>
    </lineage>
</organism>
<proteinExistence type="predicted"/>
<name>A0A8H6MPE6_9PEZI</name>
<keyword evidence="2" id="KW-1185">Reference proteome</keyword>
<protein>
    <recommendedName>
        <fullName evidence="3">F-box domain-containing protein</fullName>
    </recommendedName>
</protein>
<comment type="caution">
    <text evidence="1">The sequence shown here is derived from an EMBL/GenBank/DDBJ whole genome shotgun (WGS) entry which is preliminary data.</text>
</comment>
<dbReference type="EMBL" id="WIGM01001200">
    <property type="protein sequence ID" value="KAF6803418.1"/>
    <property type="molecule type" value="Genomic_DNA"/>
</dbReference>
<sequence length="470" mass="54619">MANEAHQVSFEDLPSEIVLQIFSSISDLPTLDHLTIVSPNAFRVFHTYGPEIIHQVANKSVIRETLVLMRCVAFIRRSMPADKIEKTFEKFLRVHVMARGQLYESWPMRQCGMPRDFPTGRWSFRNLLRGGLDKECPAHAFSAREFLVTARRTAIRAEKCLARARAQYLDRVPACPAEKICYGMMPWNDRFEGVRFAPPDGEPFTWVEMQRMWRGFWRLQLLEEIRTAEAAGRLGWRPSKDPLVPRKSFEKQYFDWMTTRDIDWGGTIHELHMAEEFVKETTGAGAAGTSDEVTAPGMRGNGMLWPAKTERTKEMKSNPVWWIRHLKNHAPGWKVAYRLTAAPGSPLRFIPMSEFRKLGVFVWDFERLKDMGLLWYTPWKPSEFPVAGGDASTIVFTWRSYLDEAVLRAADSRAKEEWEAYHDDMRSRHGFHSEEFYVVGSDWMRFVRQRMYGLYEMDWIEKARVAVAAA</sequence>